<dbReference type="FunFam" id="3.30.2350.10:FF:000006">
    <property type="entry name" value="Pseudouridine synthase"/>
    <property type="match status" value="1"/>
</dbReference>
<dbReference type="SUPFAM" id="SSF55174">
    <property type="entry name" value="Alpha-L RNA-binding motif"/>
    <property type="match status" value="1"/>
</dbReference>
<dbReference type="Gene3D" id="3.10.290.10">
    <property type="entry name" value="RNA-binding S4 domain"/>
    <property type="match status" value="1"/>
</dbReference>
<reference evidence="7 8" key="1">
    <citation type="journal article" date="2014" name="Genome Announc.">
        <title>Comparative Genome Analysis of Two Isolates of the Fish Pathogen Piscirickettsia salmonis from Different Hosts Reveals Major Differences in Virulence-Associated Secretion Systems.</title>
        <authorList>
            <person name="Bohle H."/>
            <person name="Henriquez P."/>
            <person name="Grothusen H."/>
            <person name="Navas E."/>
            <person name="Sandoval A."/>
            <person name="Bustamante F."/>
            <person name="Bustos P."/>
            <person name="Mancilla M."/>
        </authorList>
    </citation>
    <scope>NUCLEOTIDE SEQUENCE [LARGE SCALE GENOMIC DNA]</scope>
    <source>
        <strain evidence="8">B1-32597</strain>
    </source>
</reference>
<proteinExistence type="inferred from homology"/>
<dbReference type="Gene3D" id="3.30.2350.10">
    <property type="entry name" value="Pseudouridine synthase"/>
    <property type="match status" value="1"/>
</dbReference>
<comment type="similarity">
    <text evidence="1 6">Belongs to the pseudouridine synthase RluA family.</text>
</comment>
<dbReference type="SUPFAM" id="SSF55120">
    <property type="entry name" value="Pseudouridine synthase"/>
    <property type="match status" value="1"/>
</dbReference>
<evidence type="ECO:0000313" key="7">
    <source>
        <dbReference type="EMBL" id="ALB23049.1"/>
    </source>
</evidence>
<sequence length="316" mass="35079">MKEIIDLTASIDESHQGERIDQVLADLFSDYSRSRLQAWLKAGAILVDGQTWRAKDKVIGGEMVTLHVERELEIVAKPQPIDLNIVYQDDALIIINKPAGLVVHPGAGVQDSTLMNALLHLDPAIATVPRAGIVHRLDKDTTGLMVVARTLEAHTKLVDALQKREIRREYEAVVQGILTGGGTIDEPIGRHPVHRTKMSVVKPGQGKPAVTHFKVLTRFLQHTHVRVQLETGRTHQIRVHMAHRRHALIGDGTYGGRLKIPAGASDELKNMIRYFKRQALHACELSLAHPVTGELMTWQAPLPEDMTQLLMALKHG</sequence>
<dbReference type="GO" id="GO:0160140">
    <property type="term" value="F:23S rRNA pseudouridine(1911/1915/1917) synthase activity"/>
    <property type="evidence" value="ECO:0007669"/>
    <property type="project" value="UniProtKB-EC"/>
</dbReference>
<evidence type="ECO:0000313" key="8">
    <source>
        <dbReference type="Proteomes" id="UP000029558"/>
    </source>
</evidence>
<dbReference type="InterPro" id="IPR020103">
    <property type="entry name" value="PsdUridine_synth_cat_dom_sf"/>
</dbReference>
<dbReference type="CDD" id="cd02869">
    <property type="entry name" value="PseudoU_synth_RluA_like"/>
    <property type="match status" value="1"/>
</dbReference>
<dbReference type="EMBL" id="CP012508">
    <property type="protein sequence ID" value="ALB23049.1"/>
    <property type="molecule type" value="Genomic_DNA"/>
</dbReference>
<dbReference type="InterPro" id="IPR036986">
    <property type="entry name" value="S4_RNA-bd_sf"/>
</dbReference>
<dbReference type="SMART" id="SM00363">
    <property type="entry name" value="S4"/>
    <property type="match status" value="1"/>
</dbReference>
<dbReference type="InterPro" id="IPR050188">
    <property type="entry name" value="RluA_PseudoU_synthase"/>
</dbReference>
<dbReference type="EC" id="5.4.99.-" evidence="6"/>
<keyword evidence="3 6" id="KW-0413">Isomerase</keyword>
<gene>
    <name evidence="7" type="primary">rluD</name>
    <name evidence="7" type="ORF">KU39_1869</name>
</gene>
<dbReference type="GO" id="GO:0000455">
    <property type="term" value="P:enzyme-directed rRNA pseudouridine synthesis"/>
    <property type="evidence" value="ECO:0007669"/>
    <property type="project" value="TreeGrafter"/>
</dbReference>
<dbReference type="PROSITE" id="PS01129">
    <property type="entry name" value="PSI_RLU"/>
    <property type="match status" value="1"/>
</dbReference>
<dbReference type="OrthoDB" id="9807829at2"/>
<dbReference type="Proteomes" id="UP000029558">
    <property type="component" value="Chromosome"/>
</dbReference>
<dbReference type="Pfam" id="PF00849">
    <property type="entry name" value="PseudoU_synth_2"/>
    <property type="match status" value="1"/>
</dbReference>
<evidence type="ECO:0000256" key="4">
    <source>
        <dbReference type="ARBA" id="ARBA00036882"/>
    </source>
</evidence>
<dbReference type="InterPro" id="IPR006145">
    <property type="entry name" value="PsdUridine_synth_RsuA/RluA"/>
</dbReference>
<protein>
    <recommendedName>
        <fullName evidence="6">Pseudouridine synthase</fullName>
        <ecNumber evidence="6">5.4.99.-</ecNumber>
    </recommendedName>
</protein>
<dbReference type="GO" id="GO:0003723">
    <property type="term" value="F:RNA binding"/>
    <property type="evidence" value="ECO:0007669"/>
    <property type="project" value="UniProtKB-KW"/>
</dbReference>
<comment type="catalytic activity">
    <reaction evidence="4">
        <text>uridine(1911/1915/1917) in 23S rRNA = pseudouridine(1911/1915/1917) in 23S rRNA</text>
        <dbReference type="Rhea" id="RHEA:42524"/>
        <dbReference type="Rhea" id="RHEA-COMP:10097"/>
        <dbReference type="Rhea" id="RHEA-COMP:10098"/>
        <dbReference type="ChEBI" id="CHEBI:65314"/>
        <dbReference type="ChEBI" id="CHEBI:65315"/>
        <dbReference type="EC" id="5.4.99.23"/>
    </reaction>
</comment>
<accession>A0A1L6TCE5</accession>
<dbReference type="NCBIfam" id="TIGR00005">
    <property type="entry name" value="rluA_subfam"/>
    <property type="match status" value="1"/>
</dbReference>
<evidence type="ECO:0000256" key="3">
    <source>
        <dbReference type="ARBA" id="ARBA00023235"/>
    </source>
</evidence>
<dbReference type="PANTHER" id="PTHR21600:SF44">
    <property type="entry name" value="RIBOSOMAL LARGE SUBUNIT PSEUDOURIDINE SYNTHASE D"/>
    <property type="match status" value="1"/>
</dbReference>
<keyword evidence="2" id="KW-0694">RNA-binding</keyword>
<dbReference type="AlphaFoldDB" id="A0A1L6TCE5"/>
<evidence type="ECO:0000256" key="5">
    <source>
        <dbReference type="ARBA" id="ARBA00056072"/>
    </source>
</evidence>
<dbReference type="NCBIfam" id="NF008385">
    <property type="entry name" value="PRK11180.1"/>
    <property type="match status" value="1"/>
</dbReference>
<evidence type="ECO:0000256" key="1">
    <source>
        <dbReference type="ARBA" id="ARBA00010876"/>
    </source>
</evidence>
<dbReference type="Pfam" id="PF01479">
    <property type="entry name" value="S4"/>
    <property type="match status" value="1"/>
</dbReference>
<dbReference type="InterPro" id="IPR002942">
    <property type="entry name" value="S4_RNA-bd"/>
</dbReference>
<dbReference type="PANTHER" id="PTHR21600">
    <property type="entry name" value="MITOCHONDRIAL RNA PSEUDOURIDINE SYNTHASE"/>
    <property type="match status" value="1"/>
</dbReference>
<dbReference type="CDD" id="cd00165">
    <property type="entry name" value="S4"/>
    <property type="match status" value="1"/>
</dbReference>
<name>A0A1L6TCE5_PISSA</name>
<dbReference type="PROSITE" id="PS50889">
    <property type="entry name" value="S4"/>
    <property type="match status" value="1"/>
</dbReference>
<comment type="function">
    <text evidence="5">Responsible for synthesis of pseudouridine from uracil at positions 1911, 1915 and 1917 in 23S ribosomal RNA.</text>
</comment>
<dbReference type="InterPro" id="IPR006224">
    <property type="entry name" value="PsdUridine_synth_RluA-like_CS"/>
</dbReference>
<evidence type="ECO:0000256" key="2">
    <source>
        <dbReference type="ARBA" id="ARBA00022884"/>
    </source>
</evidence>
<evidence type="ECO:0000256" key="6">
    <source>
        <dbReference type="RuleBase" id="RU362028"/>
    </source>
</evidence>
<organism evidence="7 8">
    <name type="scientific">Piscirickettsia salmonis</name>
    <dbReference type="NCBI Taxonomy" id="1238"/>
    <lineage>
        <taxon>Bacteria</taxon>
        <taxon>Pseudomonadati</taxon>
        <taxon>Pseudomonadota</taxon>
        <taxon>Gammaproteobacteria</taxon>
        <taxon>Thiotrichales</taxon>
        <taxon>Piscirickettsiaceae</taxon>
        <taxon>Piscirickettsia</taxon>
    </lineage>
</organism>
<dbReference type="InterPro" id="IPR006225">
    <property type="entry name" value="PsdUridine_synth_RluC/D"/>
</dbReference>
<dbReference type="RefSeq" id="WP_017376696.1">
    <property type="nucleotide sequence ID" value="NZ_CP012508.1"/>
</dbReference>
<comment type="catalytic activity">
    <reaction evidence="6">
        <text>a uridine in RNA = a pseudouridine in RNA</text>
        <dbReference type="Rhea" id="RHEA:48348"/>
        <dbReference type="Rhea" id="RHEA-COMP:12068"/>
        <dbReference type="Rhea" id="RHEA-COMP:12069"/>
        <dbReference type="ChEBI" id="CHEBI:65314"/>
        <dbReference type="ChEBI" id="CHEBI:65315"/>
    </reaction>
</comment>